<sequence>MIYMKKANNAPPRAPPAAMMGTAVAGATPPDFVDVDALVELAAEEEPEALVVLAPAAADVPLVVLLVLKEAEEDLLELAEEGVVAAAPAAPVLDAVEDEAPDLEAEDETKDEEDPDLEAEEEEGCAVARAAMPRTKIVENCIVGEVVLGSGVKTRVFDWKRGIERLHRAVLRHPGIQSRQYQHMLSTTFESRHSIAARPRSAQHNGDSTSSAY</sequence>
<organism evidence="2 3">
    <name type="scientific">Zymoseptoria tritici ST99CH_1A5</name>
    <dbReference type="NCBI Taxonomy" id="1276529"/>
    <lineage>
        <taxon>Eukaryota</taxon>
        <taxon>Fungi</taxon>
        <taxon>Dikarya</taxon>
        <taxon>Ascomycota</taxon>
        <taxon>Pezizomycotina</taxon>
        <taxon>Dothideomycetes</taxon>
        <taxon>Dothideomycetidae</taxon>
        <taxon>Mycosphaerellales</taxon>
        <taxon>Mycosphaerellaceae</taxon>
        <taxon>Zymoseptoria</taxon>
    </lineage>
</organism>
<gene>
    <name evidence="2" type="ORF">ZT1A5_G1356</name>
</gene>
<evidence type="ECO:0000256" key="1">
    <source>
        <dbReference type="SAM" id="MobiDB-lite"/>
    </source>
</evidence>
<evidence type="ECO:0000313" key="3">
    <source>
        <dbReference type="Proteomes" id="UP000215453"/>
    </source>
</evidence>
<accession>A0A1Y6LBL6</accession>
<evidence type="ECO:0000313" key="2">
    <source>
        <dbReference type="EMBL" id="SMY19921.1"/>
    </source>
</evidence>
<dbReference type="EMBL" id="LT882676">
    <property type="protein sequence ID" value="SMY19921.1"/>
    <property type="molecule type" value="Genomic_DNA"/>
</dbReference>
<proteinExistence type="predicted"/>
<name>A0A1Y6LBL6_ZYMTR</name>
<dbReference type="Proteomes" id="UP000215453">
    <property type="component" value="Chromosome 1"/>
</dbReference>
<feature type="region of interest" description="Disordered" evidence="1">
    <location>
        <begin position="100"/>
        <end position="119"/>
    </location>
</feature>
<protein>
    <submittedName>
        <fullName evidence="2">Uncharacterized protein</fullName>
    </submittedName>
</protein>
<dbReference type="AlphaFoldDB" id="A0A1Y6LBL6"/>
<reference evidence="2 3" key="1">
    <citation type="submission" date="2016-10" db="EMBL/GenBank/DDBJ databases">
        <authorList>
            <person name="Varghese N."/>
        </authorList>
    </citation>
    <scope>NUCLEOTIDE SEQUENCE [LARGE SCALE GENOMIC DNA]</scope>
</reference>